<sequence>MMKKMLLFVGSPLFRWIKHNLIKLEQIYFQIKRFPPIESSGLDWKQNPPGAVLTVDDIEMVVEKLGMGRFCEEIETPCDVLEGVSQLLEQKEASLEELREAFAVFDQDGDGFISVIELQEVMCRLELAEGMKLEDCEKMIESVDRNGDGKIDFYEFKDMLEHVN</sequence>
<keyword evidence="8" id="KW-1185">Reference proteome</keyword>
<dbReference type="SMART" id="SM00054">
    <property type="entry name" value="EFh"/>
    <property type="match status" value="2"/>
</dbReference>
<reference evidence="7 8" key="1">
    <citation type="journal article" date="2019" name="Nat. Plants">
        <title>Stout camphor tree genome fills gaps in understanding of flowering plant genome evolution.</title>
        <authorList>
            <person name="Chaw S.M."/>
            <person name="Liu Y.C."/>
            <person name="Wu Y.W."/>
            <person name="Wang H.Y."/>
            <person name="Lin C.I."/>
            <person name="Wu C.S."/>
            <person name="Ke H.M."/>
            <person name="Chang L.Y."/>
            <person name="Hsu C.Y."/>
            <person name="Yang H.T."/>
            <person name="Sudianto E."/>
            <person name="Hsu M.H."/>
            <person name="Wu K.P."/>
            <person name="Wang L.N."/>
            <person name="Leebens-Mack J.H."/>
            <person name="Tsai I.J."/>
        </authorList>
    </citation>
    <scope>NUCLEOTIDE SEQUENCE [LARGE SCALE GENOMIC DNA]</scope>
    <source>
        <strain evidence="8">cv. Chaw 1501</strain>
        <tissue evidence="7">Young leaves</tissue>
    </source>
</reference>
<feature type="domain" description="EF-hand" evidence="6">
    <location>
        <begin position="131"/>
        <end position="164"/>
    </location>
</feature>
<dbReference type="PANTHER" id="PTHR10891">
    <property type="entry name" value="EF-HAND CALCIUM-BINDING DOMAIN CONTAINING PROTEIN"/>
    <property type="match status" value="1"/>
</dbReference>
<dbReference type="EMBL" id="QPKB01000001">
    <property type="protein sequence ID" value="RWR74912.1"/>
    <property type="molecule type" value="Genomic_DNA"/>
</dbReference>
<dbReference type="CDD" id="cd00051">
    <property type="entry name" value="EFh"/>
    <property type="match status" value="1"/>
</dbReference>
<proteinExistence type="predicted"/>
<dbReference type="FunFam" id="1.10.238.10:FF:000089">
    <property type="entry name" value="calmodulin-like protein 3"/>
    <property type="match status" value="1"/>
</dbReference>
<dbReference type="OrthoDB" id="26525at2759"/>
<gene>
    <name evidence="7" type="ORF">CKAN_00326700</name>
</gene>
<evidence type="ECO:0000256" key="4">
    <source>
        <dbReference type="ARBA" id="ARBA00022837"/>
    </source>
</evidence>
<dbReference type="STRING" id="337451.A0A3S3PXS0"/>
<dbReference type="PROSITE" id="PS00018">
    <property type="entry name" value="EF_HAND_1"/>
    <property type="match status" value="2"/>
</dbReference>
<evidence type="ECO:0000313" key="7">
    <source>
        <dbReference type="EMBL" id="RWR74912.1"/>
    </source>
</evidence>
<feature type="domain" description="EF-hand" evidence="6">
    <location>
        <begin position="93"/>
        <end position="128"/>
    </location>
</feature>
<keyword evidence="5" id="KW-0175">Coiled coil</keyword>
<accession>A0A3S3PXS0</accession>
<name>A0A3S3PXS0_9MAGN</name>
<dbReference type="Pfam" id="PF13499">
    <property type="entry name" value="EF-hand_7"/>
    <property type="match status" value="1"/>
</dbReference>
<dbReference type="InterPro" id="IPR039647">
    <property type="entry name" value="EF_hand_pair_protein_CML-like"/>
</dbReference>
<evidence type="ECO:0000256" key="3">
    <source>
        <dbReference type="ARBA" id="ARBA00022737"/>
    </source>
</evidence>
<dbReference type="InterPro" id="IPR011992">
    <property type="entry name" value="EF-hand-dom_pair"/>
</dbReference>
<dbReference type="Proteomes" id="UP000283530">
    <property type="component" value="Unassembled WGS sequence"/>
</dbReference>
<evidence type="ECO:0000256" key="5">
    <source>
        <dbReference type="SAM" id="Coils"/>
    </source>
</evidence>
<evidence type="ECO:0000256" key="2">
    <source>
        <dbReference type="ARBA" id="ARBA00022723"/>
    </source>
</evidence>
<dbReference type="InterPro" id="IPR002048">
    <property type="entry name" value="EF_hand_dom"/>
</dbReference>
<evidence type="ECO:0000313" key="8">
    <source>
        <dbReference type="Proteomes" id="UP000283530"/>
    </source>
</evidence>
<organism evidence="7 8">
    <name type="scientific">Cinnamomum micranthum f. kanehirae</name>
    <dbReference type="NCBI Taxonomy" id="337451"/>
    <lineage>
        <taxon>Eukaryota</taxon>
        <taxon>Viridiplantae</taxon>
        <taxon>Streptophyta</taxon>
        <taxon>Embryophyta</taxon>
        <taxon>Tracheophyta</taxon>
        <taxon>Spermatophyta</taxon>
        <taxon>Magnoliopsida</taxon>
        <taxon>Magnoliidae</taxon>
        <taxon>Laurales</taxon>
        <taxon>Lauraceae</taxon>
        <taxon>Cinnamomum</taxon>
    </lineage>
</organism>
<dbReference type="GO" id="GO:0005509">
    <property type="term" value="F:calcium ion binding"/>
    <property type="evidence" value="ECO:0007669"/>
    <property type="project" value="InterPro"/>
</dbReference>
<dbReference type="AlphaFoldDB" id="A0A3S3PXS0"/>
<dbReference type="PROSITE" id="PS50222">
    <property type="entry name" value="EF_HAND_2"/>
    <property type="match status" value="2"/>
</dbReference>
<keyword evidence="2" id="KW-0479">Metal-binding</keyword>
<keyword evidence="4" id="KW-0106">Calcium</keyword>
<evidence type="ECO:0000259" key="6">
    <source>
        <dbReference type="PROSITE" id="PS50222"/>
    </source>
</evidence>
<comment type="function">
    <text evidence="1">Potential calcium sensor.</text>
</comment>
<protein>
    <submittedName>
        <fullName evidence="7">Putative calcium-binding protein CML45</fullName>
    </submittedName>
</protein>
<keyword evidence="3" id="KW-0677">Repeat</keyword>
<comment type="caution">
    <text evidence="7">The sequence shown here is derived from an EMBL/GenBank/DDBJ whole genome shotgun (WGS) entry which is preliminary data.</text>
</comment>
<dbReference type="InterPro" id="IPR018247">
    <property type="entry name" value="EF_Hand_1_Ca_BS"/>
</dbReference>
<evidence type="ECO:0000256" key="1">
    <source>
        <dbReference type="ARBA" id="ARBA00003291"/>
    </source>
</evidence>
<dbReference type="Gene3D" id="1.10.238.10">
    <property type="entry name" value="EF-hand"/>
    <property type="match status" value="1"/>
</dbReference>
<feature type="coiled-coil region" evidence="5">
    <location>
        <begin position="81"/>
        <end position="108"/>
    </location>
</feature>
<dbReference type="SUPFAM" id="SSF47473">
    <property type="entry name" value="EF-hand"/>
    <property type="match status" value="1"/>
</dbReference>